<protein>
    <submittedName>
        <fullName evidence="4">Dihydrodipicolinate synthase family protein</fullName>
    </submittedName>
</protein>
<organism evidence="4 5">
    <name type="scientific">Paenibacillus profundus</name>
    <dbReference type="NCBI Taxonomy" id="1173085"/>
    <lineage>
        <taxon>Bacteria</taxon>
        <taxon>Bacillati</taxon>
        <taxon>Bacillota</taxon>
        <taxon>Bacilli</taxon>
        <taxon>Bacillales</taxon>
        <taxon>Paenibacillaceae</taxon>
        <taxon>Paenibacillus</taxon>
    </lineage>
</organism>
<proteinExistence type="inferred from homology"/>
<evidence type="ECO:0000313" key="4">
    <source>
        <dbReference type="EMBL" id="MCE5168243.1"/>
    </source>
</evidence>
<dbReference type="PRINTS" id="PR00146">
    <property type="entry name" value="DHPICSNTHASE"/>
</dbReference>
<dbReference type="Pfam" id="PF00701">
    <property type="entry name" value="DHDPS"/>
    <property type="match status" value="1"/>
</dbReference>
<comment type="caution">
    <text evidence="4">The sequence shown here is derived from an EMBL/GenBank/DDBJ whole genome shotgun (WGS) entry which is preliminary data.</text>
</comment>
<evidence type="ECO:0000256" key="2">
    <source>
        <dbReference type="ARBA" id="ARBA00023270"/>
    </source>
</evidence>
<dbReference type="PIRSF" id="PIRSF001365">
    <property type="entry name" value="DHDPS"/>
    <property type="match status" value="1"/>
</dbReference>
<dbReference type="EMBL" id="JAJNBZ010000001">
    <property type="protein sequence ID" value="MCE5168243.1"/>
    <property type="molecule type" value="Genomic_DNA"/>
</dbReference>
<dbReference type="SUPFAM" id="SSF51569">
    <property type="entry name" value="Aldolase"/>
    <property type="match status" value="1"/>
</dbReference>
<keyword evidence="2" id="KW-0704">Schiff base</keyword>
<dbReference type="PANTHER" id="PTHR12128:SF28">
    <property type="entry name" value="2-DEHYDRO-3-DEOXY-D-GLUCONATE ALDOLASE YAGE-RELATED"/>
    <property type="match status" value="1"/>
</dbReference>
<name>A0ABS8Y8W9_9BACL</name>
<sequence length="308" mass="33860">MQHYRLHGIVPPVITVVNSSGALDRPGMGRMIDHLIASGVHGLFFLGSAGECFHLSKELRQEVAEFAVSYVNGRLPVLIGIGSTSTAEAVDYGKHAEAMGADGVVVINPYFAKLSDELLFRHYADIAEAVSVPIYIYNFPALTGQDVKVDLVKDLALTYPNIVGIKETVDRVEPVLEAIAKVKSVRPDFQVFAGYDHHLLETLIAGGDGVVPASANFAPHLTCGLYDAYRRSDFAMVQDLQRKLFRVVTEVYAVDTPFFNVLKEAVRATGVDIPTDVLPPARSLSQEKKVELDRLLKKYDLIRVIQHT</sequence>
<evidence type="ECO:0000256" key="3">
    <source>
        <dbReference type="PIRNR" id="PIRNR001365"/>
    </source>
</evidence>
<dbReference type="InterPro" id="IPR020625">
    <property type="entry name" value="Schiff_base-form_aldolases_AS"/>
</dbReference>
<evidence type="ECO:0000256" key="1">
    <source>
        <dbReference type="ARBA" id="ARBA00023239"/>
    </source>
</evidence>
<dbReference type="SMART" id="SM01130">
    <property type="entry name" value="DHDPS"/>
    <property type="match status" value="1"/>
</dbReference>
<dbReference type="InterPro" id="IPR002220">
    <property type="entry name" value="DapA-like"/>
</dbReference>
<gene>
    <name evidence="4" type="ORF">LQV63_02785</name>
</gene>
<dbReference type="PROSITE" id="PS00666">
    <property type="entry name" value="DHDPS_2"/>
    <property type="match status" value="1"/>
</dbReference>
<reference evidence="4 5" key="1">
    <citation type="submission" date="2021-11" db="EMBL/GenBank/DDBJ databases">
        <title>Draft genome sequence of Paenibacillus profundus YoMME, a new Gram-positive bacteria with exoelectrogenic properties.</title>
        <authorList>
            <person name="Hubenova Y."/>
            <person name="Hubenova E."/>
            <person name="Manasiev Y."/>
            <person name="Peykov S."/>
            <person name="Mitov M."/>
        </authorList>
    </citation>
    <scope>NUCLEOTIDE SEQUENCE [LARGE SCALE GENOMIC DNA]</scope>
    <source>
        <strain evidence="4 5">YoMME</strain>
    </source>
</reference>
<dbReference type="InterPro" id="IPR013785">
    <property type="entry name" value="Aldolase_TIM"/>
</dbReference>
<dbReference type="RefSeq" id="WP_233695542.1">
    <property type="nucleotide sequence ID" value="NZ_JAJNBZ010000001.1"/>
</dbReference>
<dbReference type="PANTHER" id="PTHR12128">
    <property type="entry name" value="DIHYDRODIPICOLINATE SYNTHASE"/>
    <property type="match status" value="1"/>
</dbReference>
<accession>A0ABS8Y8W9</accession>
<keyword evidence="5" id="KW-1185">Reference proteome</keyword>
<dbReference type="CDD" id="cd00408">
    <property type="entry name" value="DHDPS-like"/>
    <property type="match status" value="1"/>
</dbReference>
<evidence type="ECO:0000313" key="5">
    <source>
        <dbReference type="Proteomes" id="UP001199916"/>
    </source>
</evidence>
<keyword evidence="1 3" id="KW-0456">Lyase</keyword>
<comment type="similarity">
    <text evidence="3">Belongs to the DapA family.</text>
</comment>
<dbReference type="Gene3D" id="3.20.20.70">
    <property type="entry name" value="Aldolase class I"/>
    <property type="match status" value="1"/>
</dbReference>
<dbReference type="Proteomes" id="UP001199916">
    <property type="component" value="Unassembled WGS sequence"/>
</dbReference>